<reference evidence="1" key="1">
    <citation type="submission" date="2018-02" db="EMBL/GenBank/DDBJ databases">
        <title>Rhizophora mucronata_Transcriptome.</title>
        <authorList>
            <person name="Meera S.P."/>
            <person name="Sreeshan A."/>
            <person name="Augustine A."/>
        </authorList>
    </citation>
    <scope>NUCLEOTIDE SEQUENCE</scope>
    <source>
        <tissue evidence="1">Leaf</tissue>
    </source>
</reference>
<evidence type="ECO:0000313" key="1">
    <source>
        <dbReference type="EMBL" id="MBW87052.1"/>
    </source>
</evidence>
<dbReference type="EMBL" id="GGEC01006569">
    <property type="protein sequence ID" value="MBW87052.1"/>
    <property type="molecule type" value="Transcribed_RNA"/>
</dbReference>
<protein>
    <submittedName>
        <fullName evidence="1">Uncharacterized protein</fullName>
    </submittedName>
</protein>
<name>A0A2P2J0T1_RHIMU</name>
<dbReference type="AlphaFoldDB" id="A0A2P2J0T1"/>
<organism evidence="1">
    <name type="scientific">Rhizophora mucronata</name>
    <name type="common">Asiatic mangrove</name>
    <dbReference type="NCBI Taxonomy" id="61149"/>
    <lineage>
        <taxon>Eukaryota</taxon>
        <taxon>Viridiplantae</taxon>
        <taxon>Streptophyta</taxon>
        <taxon>Embryophyta</taxon>
        <taxon>Tracheophyta</taxon>
        <taxon>Spermatophyta</taxon>
        <taxon>Magnoliopsida</taxon>
        <taxon>eudicotyledons</taxon>
        <taxon>Gunneridae</taxon>
        <taxon>Pentapetalae</taxon>
        <taxon>rosids</taxon>
        <taxon>fabids</taxon>
        <taxon>Malpighiales</taxon>
        <taxon>Rhizophoraceae</taxon>
        <taxon>Rhizophora</taxon>
    </lineage>
</organism>
<sequence length="21" mass="2462">MPIRHLNASNLWRVTGLKLQN</sequence>
<proteinExistence type="predicted"/>
<dbReference type="EMBL" id="GGEC01006570">
    <property type="protein sequence ID" value="MBW87053.1"/>
    <property type="molecule type" value="Transcribed_RNA"/>
</dbReference>
<accession>A0A2P2J0T1</accession>